<dbReference type="EC" id="5.2.1.8" evidence="4"/>
<comment type="subcellular location">
    <subcellularLocation>
        <location evidence="2">Cytoplasm</location>
    </subcellularLocation>
</comment>
<evidence type="ECO:0000256" key="9">
    <source>
        <dbReference type="ARBA" id="ARBA00023235"/>
    </source>
</evidence>
<keyword evidence="6" id="KW-0677">Repeat</keyword>
<dbReference type="InterPro" id="IPR002130">
    <property type="entry name" value="Cyclophilin-type_PPIase_dom"/>
</dbReference>
<feature type="domain" description="PPIase cyclophilin-type" evidence="11">
    <location>
        <begin position="54"/>
        <end position="217"/>
    </location>
</feature>
<comment type="caution">
    <text evidence="12">The sequence shown here is derived from an EMBL/GenBank/DDBJ whole genome shotgun (WGS) entry which is preliminary data.</text>
</comment>
<protein>
    <recommendedName>
        <fullName evidence="4">peptidylprolyl isomerase</fullName>
        <ecNumber evidence="4">5.2.1.8</ecNumber>
    </recommendedName>
</protein>
<dbReference type="CDD" id="cd01926">
    <property type="entry name" value="cyclophilin_ABH_like"/>
    <property type="match status" value="1"/>
</dbReference>
<organism evidence="12 13">
    <name type="scientific">Cronartium quercuum f. sp. fusiforme G11</name>
    <dbReference type="NCBI Taxonomy" id="708437"/>
    <lineage>
        <taxon>Eukaryota</taxon>
        <taxon>Fungi</taxon>
        <taxon>Dikarya</taxon>
        <taxon>Basidiomycota</taxon>
        <taxon>Pucciniomycotina</taxon>
        <taxon>Pucciniomycetes</taxon>
        <taxon>Pucciniales</taxon>
        <taxon>Coleosporiaceae</taxon>
        <taxon>Cronartium</taxon>
    </lineage>
</organism>
<comment type="similarity">
    <text evidence="3">Belongs to the cyclophilin-type PPIase family. PPIase D subfamily.</text>
</comment>
<comment type="catalytic activity">
    <reaction evidence="1">
        <text>[protein]-peptidylproline (omega=180) = [protein]-peptidylproline (omega=0)</text>
        <dbReference type="Rhea" id="RHEA:16237"/>
        <dbReference type="Rhea" id="RHEA-COMP:10747"/>
        <dbReference type="Rhea" id="RHEA-COMP:10748"/>
        <dbReference type="ChEBI" id="CHEBI:83833"/>
        <dbReference type="ChEBI" id="CHEBI:83834"/>
        <dbReference type="EC" id="5.2.1.8"/>
    </reaction>
</comment>
<dbReference type="GO" id="GO:0042026">
    <property type="term" value="P:protein refolding"/>
    <property type="evidence" value="ECO:0007669"/>
    <property type="project" value="UniProtKB-ARBA"/>
</dbReference>
<reference evidence="12" key="1">
    <citation type="submission" date="2013-11" db="EMBL/GenBank/DDBJ databases">
        <title>Genome sequence of the fusiform rust pathogen reveals effectors for host alternation and coevolution with pine.</title>
        <authorList>
            <consortium name="DOE Joint Genome Institute"/>
            <person name="Smith K."/>
            <person name="Pendleton A."/>
            <person name="Kubisiak T."/>
            <person name="Anderson C."/>
            <person name="Salamov A."/>
            <person name="Aerts A."/>
            <person name="Riley R."/>
            <person name="Clum A."/>
            <person name="Lindquist E."/>
            <person name="Ence D."/>
            <person name="Campbell M."/>
            <person name="Kronenberg Z."/>
            <person name="Feau N."/>
            <person name="Dhillon B."/>
            <person name="Hamelin R."/>
            <person name="Burleigh J."/>
            <person name="Smith J."/>
            <person name="Yandell M."/>
            <person name="Nelson C."/>
            <person name="Grigoriev I."/>
            <person name="Davis J."/>
        </authorList>
    </citation>
    <scope>NUCLEOTIDE SEQUENCE</scope>
    <source>
        <strain evidence="12">G11</strain>
    </source>
</reference>
<dbReference type="Pfam" id="PF00160">
    <property type="entry name" value="Pro_isomerase"/>
    <property type="match status" value="1"/>
</dbReference>
<evidence type="ECO:0000313" key="13">
    <source>
        <dbReference type="Proteomes" id="UP000886653"/>
    </source>
</evidence>
<evidence type="ECO:0000256" key="2">
    <source>
        <dbReference type="ARBA" id="ARBA00004496"/>
    </source>
</evidence>
<dbReference type="GO" id="GO:0005737">
    <property type="term" value="C:cytoplasm"/>
    <property type="evidence" value="ECO:0007669"/>
    <property type="project" value="UniProtKB-SubCell"/>
</dbReference>
<sequence>MSDKPIQNHSDNQEFIESENETQNNEEPKPVKLPTPSELLFKPKDPTHQRPKVFFEISINENVIGKIGFELFDDIVPKTAENFRSLCTGEKGIGKSGKELSYKGSSFHRVIKSFMCQGGDFTAGNGTGGESIYGEKFEDENFILKHEKPFLLSMANAGPGTNGSQFFITTVHTPHLDGKHVVFGRVISGRSIVRMIEDAPTKGDTPTESIIIKDCGMITSDQDLQHSVVDAWGDSWEDRPSDDDEKVEYIETCMKIANKLKEIATKAFKAGEYEVATKKYTKAIRYLDTHTVLPVNCTPEEVEAYTNLRVSLLLNASLSSIKAAQKPGTNKSKEFAREAIKHCTRVLNMHQPADTPMDLDKSNMLGCYKTLPDTDRAKALYRRSLAQMIVKEEELSLKDLIKANEIVPNDLLIKKELETVKIKLDEKKKKERAAFSKMFG</sequence>
<evidence type="ECO:0000313" key="12">
    <source>
        <dbReference type="EMBL" id="KAG0147911.1"/>
    </source>
</evidence>
<dbReference type="InterPro" id="IPR020892">
    <property type="entry name" value="Cyclophilin-type_PPIase_CS"/>
</dbReference>
<dbReference type="Proteomes" id="UP000886653">
    <property type="component" value="Unassembled WGS sequence"/>
</dbReference>
<feature type="region of interest" description="Disordered" evidence="10">
    <location>
        <begin position="1"/>
        <end position="45"/>
    </location>
</feature>
<evidence type="ECO:0000256" key="5">
    <source>
        <dbReference type="ARBA" id="ARBA00022490"/>
    </source>
</evidence>
<name>A0A9P6NJ25_9BASI</name>
<keyword evidence="8" id="KW-0697">Rotamase</keyword>
<dbReference type="PANTHER" id="PTHR11071">
    <property type="entry name" value="PEPTIDYL-PROLYL CIS-TRANS ISOMERASE"/>
    <property type="match status" value="1"/>
</dbReference>
<evidence type="ECO:0000256" key="1">
    <source>
        <dbReference type="ARBA" id="ARBA00000971"/>
    </source>
</evidence>
<dbReference type="GO" id="GO:0016018">
    <property type="term" value="F:cyclosporin A binding"/>
    <property type="evidence" value="ECO:0007669"/>
    <property type="project" value="TreeGrafter"/>
</dbReference>
<dbReference type="PANTHER" id="PTHR11071:SF561">
    <property type="entry name" value="PEPTIDYL-PROLYL CIS-TRANS ISOMERASE D-RELATED"/>
    <property type="match status" value="1"/>
</dbReference>
<gene>
    <name evidence="12" type="ORF">CROQUDRAFT_90856</name>
</gene>
<dbReference type="FunFam" id="1.25.40.10:FF:000029">
    <property type="entry name" value="peptidyl-prolyl cis-trans isomerase D"/>
    <property type="match status" value="1"/>
</dbReference>
<proteinExistence type="inferred from homology"/>
<dbReference type="PROSITE" id="PS00170">
    <property type="entry name" value="CSA_PPIASE_1"/>
    <property type="match status" value="1"/>
</dbReference>
<dbReference type="SUPFAM" id="SSF48452">
    <property type="entry name" value="TPR-like"/>
    <property type="match status" value="1"/>
</dbReference>
<dbReference type="AlphaFoldDB" id="A0A9P6NJ25"/>
<keyword evidence="13" id="KW-1185">Reference proteome</keyword>
<dbReference type="PRINTS" id="PR00153">
    <property type="entry name" value="CSAPPISMRASE"/>
</dbReference>
<dbReference type="Gene3D" id="2.40.100.10">
    <property type="entry name" value="Cyclophilin-like"/>
    <property type="match status" value="1"/>
</dbReference>
<evidence type="ECO:0000259" key="11">
    <source>
        <dbReference type="PROSITE" id="PS50072"/>
    </source>
</evidence>
<keyword evidence="9" id="KW-0413">Isomerase</keyword>
<dbReference type="SUPFAM" id="SSF50891">
    <property type="entry name" value="Cyclophilin-like"/>
    <property type="match status" value="1"/>
</dbReference>
<keyword evidence="7" id="KW-0802">TPR repeat</keyword>
<feature type="compositionally biased region" description="Polar residues" evidence="10">
    <location>
        <begin position="1"/>
        <end position="13"/>
    </location>
</feature>
<dbReference type="EMBL" id="MU167242">
    <property type="protein sequence ID" value="KAG0147911.1"/>
    <property type="molecule type" value="Genomic_DNA"/>
</dbReference>
<dbReference type="InterPro" id="IPR011990">
    <property type="entry name" value="TPR-like_helical_dom_sf"/>
</dbReference>
<dbReference type="FunFam" id="2.40.100.10:FF:000009">
    <property type="entry name" value="Peptidyl-prolyl cis-trans isomerase D"/>
    <property type="match status" value="1"/>
</dbReference>
<evidence type="ECO:0000256" key="10">
    <source>
        <dbReference type="SAM" id="MobiDB-lite"/>
    </source>
</evidence>
<dbReference type="GO" id="GO:0003755">
    <property type="term" value="F:peptidyl-prolyl cis-trans isomerase activity"/>
    <property type="evidence" value="ECO:0007669"/>
    <property type="project" value="UniProtKB-KW"/>
</dbReference>
<dbReference type="Gene3D" id="1.25.40.10">
    <property type="entry name" value="Tetratricopeptide repeat domain"/>
    <property type="match status" value="1"/>
</dbReference>
<evidence type="ECO:0000256" key="4">
    <source>
        <dbReference type="ARBA" id="ARBA00013194"/>
    </source>
</evidence>
<evidence type="ECO:0000256" key="7">
    <source>
        <dbReference type="ARBA" id="ARBA00022803"/>
    </source>
</evidence>
<evidence type="ECO:0000256" key="8">
    <source>
        <dbReference type="ARBA" id="ARBA00023110"/>
    </source>
</evidence>
<dbReference type="InterPro" id="IPR029000">
    <property type="entry name" value="Cyclophilin-like_dom_sf"/>
</dbReference>
<keyword evidence="5" id="KW-0963">Cytoplasm</keyword>
<evidence type="ECO:0000256" key="6">
    <source>
        <dbReference type="ARBA" id="ARBA00022737"/>
    </source>
</evidence>
<accession>A0A9P6NJ25</accession>
<evidence type="ECO:0000256" key="3">
    <source>
        <dbReference type="ARBA" id="ARBA00010898"/>
    </source>
</evidence>
<dbReference type="PROSITE" id="PS50072">
    <property type="entry name" value="CSA_PPIASE_2"/>
    <property type="match status" value="1"/>
</dbReference>
<dbReference type="OrthoDB" id="193499at2759"/>